<dbReference type="RefSeq" id="WP_066393226.1">
    <property type="nucleotide sequence ID" value="NZ_CP015378.1"/>
</dbReference>
<feature type="transmembrane region" description="Helical" evidence="1">
    <location>
        <begin position="96"/>
        <end position="123"/>
    </location>
</feature>
<feature type="transmembrane region" description="Helical" evidence="1">
    <location>
        <begin position="270"/>
        <end position="287"/>
    </location>
</feature>
<name>A0A160ILA2_9BACL</name>
<feature type="transmembrane region" description="Helical" evidence="1">
    <location>
        <begin position="135"/>
        <end position="159"/>
    </location>
</feature>
<dbReference type="STRING" id="1221500.ABE65_007740"/>
<dbReference type="InterPro" id="IPR006160">
    <property type="entry name" value="SCFA_transpt_AtoE"/>
</dbReference>
<dbReference type="Pfam" id="PF02667">
    <property type="entry name" value="SCFA_trans"/>
    <property type="match status" value="1"/>
</dbReference>
<dbReference type="PANTHER" id="PTHR41983:SF2">
    <property type="entry name" value="SHORT-CHAIN FATTY ACID TRANSPORTER-RELATED"/>
    <property type="match status" value="1"/>
</dbReference>
<feature type="transmembrane region" description="Helical" evidence="1">
    <location>
        <begin position="307"/>
        <end position="330"/>
    </location>
</feature>
<keyword evidence="1" id="KW-0472">Membrane</keyword>
<dbReference type="KEGG" id="fpn:ABE65_007740"/>
<dbReference type="AlphaFoldDB" id="A0A160ILA2"/>
<feature type="transmembrane region" description="Helical" evidence="1">
    <location>
        <begin position="419"/>
        <end position="440"/>
    </location>
</feature>
<proteinExistence type="predicted"/>
<organism evidence="2 3">
    <name type="scientific">Fictibacillus phosphorivorans</name>
    <dbReference type="NCBI Taxonomy" id="1221500"/>
    <lineage>
        <taxon>Bacteria</taxon>
        <taxon>Bacillati</taxon>
        <taxon>Bacillota</taxon>
        <taxon>Bacilli</taxon>
        <taxon>Bacillales</taxon>
        <taxon>Fictibacillaceae</taxon>
        <taxon>Fictibacillus</taxon>
    </lineage>
</organism>
<dbReference type="Proteomes" id="UP000076623">
    <property type="component" value="Chromosome"/>
</dbReference>
<protein>
    <submittedName>
        <fullName evidence="2">Short-chain fatty acid transporter</fullName>
    </submittedName>
</protein>
<keyword evidence="1" id="KW-0812">Transmembrane</keyword>
<sequence>MRLLISFSNRLMQRYMPDPFLLVILLTFFVCGLALFATDSTPVEIVNFWGTGFWSLLTFSMQMVLILVTGHVMASSPLFKKLLGSLAKLPKSPGQAIILVTLVALVACWINWGFGLIIGALFAKEIALKVKGVDYRLLIASAYSGFIIWSGGLSGSVVLTIATPGHFTENIMGVVPTSETIFSSFNFIILAGLFIMVPIINRLMVPPSEKAFVIDPALLEEKDSLEAVSKEESLQTPADRLENSQLLSILIGLLGISYLVYYFTKNGFTLNLDIVNFLFLFIGIILHKTPRLFLKAVTDAVKNASGIIIQFPFYAGLMGIVTSSGLVAVLSNMLISFSNEHTFHLFTLWSAGLVNFFVPSGGGQWAVQGPVMLEAAQNLGVSLSKTAMAVAWGDAWTNMIQPFYALPALAIAGLKAKDIMGYGLVMMIITGVFISGVFLLL</sequence>
<evidence type="ECO:0000256" key="1">
    <source>
        <dbReference type="SAM" id="Phobius"/>
    </source>
</evidence>
<evidence type="ECO:0000313" key="3">
    <source>
        <dbReference type="Proteomes" id="UP000076623"/>
    </source>
</evidence>
<reference evidence="2 3" key="1">
    <citation type="submission" date="2016-04" db="EMBL/GenBank/DDBJ databases">
        <title>Complete genome sequence of Fictibacillus phosphorivorans G25-29, a strain toxic to nematodes.</title>
        <authorList>
            <person name="Zheng Z."/>
        </authorList>
    </citation>
    <scope>NUCLEOTIDE SEQUENCE [LARGE SCALE GENOMIC DNA]</scope>
    <source>
        <strain evidence="2 3">G25-29</strain>
    </source>
</reference>
<gene>
    <name evidence="2" type="ORF">ABE65_007740</name>
</gene>
<feature type="transmembrane region" description="Helical" evidence="1">
    <location>
        <begin position="342"/>
        <end position="362"/>
    </location>
</feature>
<dbReference type="PANTHER" id="PTHR41983">
    <property type="entry name" value="SHORT-CHAIN FATTY ACID TRANSPORTER-RELATED"/>
    <property type="match status" value="1"/>
</dbReference>
<keyword evidence="1" id="KW-1133">Transmembrane helix</keyword>
<evidence type="ECO:0000313" key="2">
    <source>
        <dbReference type="EMBL" id="ANC76697.1"/>
    </source>
</evidence>
<accession>A0A160ILA2</accession>
<dbReference type="GO" id="GO:0005886">
    <property type="term" value="C:plasma membrane"/>
    <property type="evidence" value="ECO:0007669"/>
    <property type="project" value="TreeGrafter"/>
</dbReference>
<feature type="transmembrane region" description="Helical" evidence="1">
    <location>
        <begin position="180"/>
        <end position="200"/>
    </location>
</feature>
<feature type="transmembrane region" description="Helical" evidence="1">
    <location>
        <begin position="52"/>
        <end position="75"/>
    </location>
</feature>
<dbReference type="EMBL" id="CP015378">
    <property type="protein sequence ID" value="ANC76697.1"/>
    <property type="molecule type" value="Genomic_DNA"/>
</dbReference>
<keyword evidence="3" id="KW-1185">Reference proteome</keyword>
<feature type="transmembrane region" description="Helical" evidence="1">
    <location>
        <begin position="246"/>
        <end position="263"/>
    </location>
</feature>